<dbReference type="RefSeq" id="WP_065609452.1">
    <property type="nucleotide sequence ID" value="NZ_CAWMPN010000004.1"/>
</dbReference>
<feature type="transmembrane region" description="Helical" evidence="1">
    <location>
        <begin position="12"/>
        <end position="32"/>
    </location>
</feature>
<reference evidence="2 3" key="1">
    <citation type="submission" date="2016-06" db="EMBL/GenBank/DDBJ databases">
        <authorList>
            <person name="Kjaerup R.B."/>
            <person name="Dalgaard T.S."/>
            <person name="Juul-Madsen H.R."/>
        </authorList>
    </citation>
    <scope>NUCLEOTIDE SEQUENCE [LARGE SCALE GENOMIC DNA]</scope>
    <source>
        <strain evidence="2 3">1S159</strain>
    </source>
</reference>
<comment type="caution">
    <text evidence="2">The sequence shown here is derived from an EMBL/GenBank/DDBJ whole genome shotgun (WGS) entry which is preliminary data.</text>
</comment>
<organism evidence="2 3">
    <name type="scientific">Aliivibrio logei</name>
    <name type="common">Vibrio logei</name>
    <dbReference type="NCBI Taxonomy" id="688"/>
    <lineage>
        <taxon>Bacteria</taxon>
        <taxon>Pseudomonadati</taxon>
        <taxon>Pseudomonadota</taxon>
        <taxon>Gammaproteobacteria</taxon>
        <taxon>Vibrionales</taxon>
        <taxon>Vibrionaceae</taxon>
        <taxon>Aliivibrio</taxon>
    </lineage>
</organism>
<dbReference type="EMBL" id="MAJU01000004">
    <property type="protein sequence ID" value="OCH22968.1"/>
    <property type="molecule type" value="Genomic_DNA"/>
</dbReference>
<keyword evidence="1" id="KW-0812">Transmembrane</keyword>
<proteinExistence type="predicted"/>
<sequence length="207" mass="24053">MIFRGQLQRIHDYMFHIAVAVVIFITGFIIAYSSLPKPTFDYATFTEQQRNFTQCVNNDELFLVAEHFEQRYLTLPLETINNEYNTLRDQIPSNCGSFHVESSYEQLQEMALPVLAYAQHFYGIKDVKAVNAVYTTPSQYNALLKQPQPYLFFISDNKQERIVAIKVIPTENDVKITPLWGYEESQDLAYTQGEVQKLLLVYNEIKS</sequence>
<name>A0A1B9P3B3_ALILO</name>
<protein>
    <submittedName>
        <fullName evidence="2">Uncharacterized protein</fullName>
    </submittedName>
</protein>
<gene>
    <name evidence="2" type="ORF">A6E04_03425</name>
</gene>
<keyword evidence="1" id="KW-0472">Membrane</keyword>
<dbReference type="Proteomes" id="UP000093523">
    <property type="component" value="Unassembled WGS sequence"/>
</dbReference>
<keyword evidence="1" id="KW-1133">Transmembrane helix</keyword>
<evidence type="ECO:0000313" key="3">
    <source>
        <dbReference type="Proteomes" id="UP000093523"/>
    </source>
</evidence>
<evidence type="ECO:0000313" key="2">
    <source>
        <dbReference type="EMBL" id="OCH22968.1"/>
    </source>
</evidence>
<dbReference type="STRING" id="688.A6E04_03425"/>
<evidence type="ECO:0000256" key="1">
    <source>
        <dbReference type="SAM" id="Phobius"/>
    </source>
</evidence>
<dbReference type="AlphaFoldDB" id="A0A1B9P3B3"/>
<accession>A0A1B9P3B3</accession>